<dbReference type="PANTHER" id="PTHR39555:SF1">
    <property type="entry name" value="TYPE IV PILUS INNER MEMBRANE COMPONENT PILO"/>
    <property type="match status" value="1"/>
</dbReference>
<dbReference type="Pfam" id="PF04350">
    <property type="entry name" value="PilO"/>
    <property type="match status" value="1"/>
</dbReference>
<keyword evidence="3" id="KW-1133">Transmembrane helix</keyword>
<dbReference type="PANTHER" id="PTHR39555">
    <property type="entry name" value="FIMBRIAL ASSEMBLY PROTEIN PILO-LIKE PROTEIN-RELATED"/>
    <property type="match status" value="1"/>
</dbReference>
<organism evidence="4 5">
    <name type="scientific">Alcanivorax xiamenensis</name>
    <dbReference type="NCBI Taxonomy" id="1177156"/>
    <lineage>
        <taxon>Bacteria</taxon>
        <taxon>Pseudomonadati</taxon>
        <taxon>Pseudomonadota</taxon>
        <taxon>Gammaproteobacteria</taxon>
        <taxon>Oceanospirillales</taxon>
        <taxon>Alcanivoracaceae</taxon>
        <taxon>Alcanivorax</taxon>
    </lineage>
</organism>
<dbReference type="Gene3D" id="3.30.70.60">
    <property type="match status" value="1"/>
</dbReference>
<evidence type="ECO:0000313" key="4">
    <source>
        <dbReference type="EMBL" id="KAF0803764.1"/>
    </source>
</evidence>
<dbReference type="Gene3D" id="1.10.287.540">
    <property type="entry name" value="Helix hairpin bin"/>
    <property type="match status" value="1"/>
</dbReference>
<keyword evidence="5" id="KW-1185">Reference proteome</keyword>
<evidence type="ECO:0000256" key="1">
    <source>
        <dbReference type="SAM" id="Coils"/>
    </source>
</evidence>
<gene>
    <name evidence="4" type="ORF">A6D6_03610</name>
</gene>
<evidence type="ECO:0000256" key="3">
    <source>
        <dbReference type="SAM" id="Phobius"/>
    </source>
</evidence>
<dbReference type="RefSeq" id="WP_133490117.1">
    <property type="nucleotide sequence ID" value="NZ_AQPF01000046.1"/>
</dbReference>
<feature type="coiled-coil region" evidence="1">
    <location>
        <begin position="47"/>
        <end position="105"/>
    </location>
</feature>
<dbReference type="PIRSF" id="PIRSF016482">
    <property type="entry name" value="PilO"/>
    <property type="match status" value="1"/>
</dbReference>
<feature type="transmembrane region" description="Helical" evidence="3">
    <location>
        <begin position="31"/>
        <end position="53"/>
    </location>
</feature>
<dbReference type="InterPro" id="IPR014717">
    <property type="entry name" value="Transl_elong_EF1B/ribsomal_bS6"/>
</dbReference>
<keyword evidence="3" id="KW-0472">Membrane</keyword>
<protein>
    <submittedName>
        <fullName evidence="4">Type 4 fimbrial biogenesis protein pilO</fullName>
    </submittedName>
</protein>
<keyword evidence="3" id="KW-0812">Transmembrane</keyword>
<proteinExistence type="predicted"/>
<dbReference type="InterPro" id="IPR007445">
    <property type="entry name" value="PilO"/>
</dbReference>
<name>A0ABQ6Y3X4_9GAMM</name>
<comment type="caution">
    <text evidence="4">The sequence shown here is derived from an EMBL/GenBank/DDBJ whole genome shotgun (WGS) entry which is preliminary data.</text>
</comment>
<dbReference type="EMBL" id="AQPF01000046">
    <property type="protein sequence ID" value="KAF0803764.1"/>
    <property type="molecule type" value="Genomic_DNA"/>
</dbReference>
<feature type="region of interest" description="Disordered" evidence="2">
    <location>
        <begin position="206"/>
        <end position="232"/>
    </location>
</feature>
<accession>A0ABQ6Y3X4</accession>
<sequence>MKASDLKNLDIRELIDEINSLDFENVGGWPLPIKIGAAVLVFTAVLLLGYLLSIKDLKAQHQRLEREEQSLLTSYEKKAFSAHNLEQYRRQLVELEENFDTLKNQLPRDTEVPGLLEDITHTGLSSGLEFEVIELKDEVQKEFYAELPIDIRVTGDYHGFGAFVSGVSALPRIVTLHDFKVEPGSKDESGGLLNLAITAKTYRYAARDSDEGGNNKKVAGKTAKANKRNGRS</sequence>
<evidence type="ECO:0000313" key="5">
    <source>
        <dbReference type="Proteomes" id="UP000771797"/>
    </source>
</evidence>
<reference evidence="4 5" key="1">
    <citation type="submission" date="2012-09" db="EMBL/GenBank/DDBJ databases">
        <title>Genome Sequence of alkane-degrading Bacterium Alcanivorax sp. 6-D-6.</title>
        <authorList>
            <person name="Lai Q."/>
            <person name="Shao Z."/>
        </authorList>
    </citation>
    <scope>NUCLEOTIDE SEQUENCE [LARGE SCALE GENOMIC DNA]</scope>
    <source>
        <strain evidence="4 5">6-D-6</strain>
    </source>
</reference>
<evidence type="ECO:0000256" key="2">
    <source>
        <dbReference type="SAM" id="MobiDB-lite"/>
    </source>
</evidence>
<keyword evidence="1" id="KW-0175">Coiled coil</keyword>
<dbReference type="Proteomes" id="UP000771797">
    <property type="component" value="Unassembled WGS sequence"/>
</dbReference>